<dbReference type="Proteomes" id="UP001195769">
    <property type="component" value="Unassembled WGS sequence"/>
</dbReference>
<name>A0AAD4HG29_9AGAM</name>
<dbReference type="AlphaFoldDB" id="A0AAD4HG29"/>
<protein>
    <submittedName>
        <fullName evidence="1">Uncharacterized protein</fullName>
    </submittedName>
</protein>
<proteinExistence type="predicted"/>
<dbReference type="RefSeq" id="XP_041219785.1">
    <property type="nucleotide sequence ID" value="XM_041368133.1"/>
</dbReference>
<reference evidence="1" key="1">
    <citation type="journal article" date="2020" name="New Phytol.">
        <title>Comparative genomics reveals dynamic genome evolution in host specialist ectomycorrhizal fungi.</title>
        <authorList>
            <person name="Lofgren L.A."/>
            <person name="Nguyen N.H."/>
            <person name="Vilgalys R."/>
            <person name="Ruytinx J."/>
            <person name="Liao H.L."/>
            <person name="Branco S."/>
            <person name="Kuo A."/>
            <person name="LaButti K."/>
            <person name="Lipzen A."/>
            <person name="Andreopoulos W."/>
            <person name="Pangilinan J."/>
            <person name="Riley R."/>
            <person name="Hundley H."/>
            <person name="Na H."/>
            <person name="Barry K."/>
            <person name="Grigoriev I.V."/>
            <person name="Stajich J.E."/>
            <person name="Kennedy P.G."/>
        </authorList>
    </citation>
    <scope>NUCLEOTIDE SEQUENCE</scope>
    <source>
        <strain evidence="1">FC203</strain>
    </source>
</reference>
<gene>
    <name evidence="1" type="ORF">F5891DRAFT_1195476</name>
</gene>
<evidence type="ECO:0000313" key="2">
    <source>
        <dbReference type="Proteomes" id="UP001195769"/>
    </source>
</evidence>
<sequence>MLGLLSIDECLQTDGLYPGVFAPLEVISPHIFQLWKTRQTDKQIVQNLWNHYDTSHYGLGLMKFVQIQVGMGLLHTWQQSHTVESIGDAMIDLQEIYPNAGAQEMVSLLFHERAMSVSRNIVMAYFTKYEVDLVRQCKACRLWRKWFWAAGVNDLFAVNQHNKWLRFGLALHTGIELFSGCIMWMQELGHMPMVTQSDPGSENFSITNAHTMLHQWHDPTLQGTLQHCWM</sequence>
<dbReference type="EMBL" id="JABBWK010000083">
    <property type="protein sequence ID" value="KAG1894209.1"/>
    <property type="molecule type" value="Genomic_DNA"/>
</dbReference>
<organism evidence="1 2">
    <name type="scientific">Suillus fuscotomentosus</name>
    <dbReference type="NCBI Taxonomy" id="1912939"/>
    <lineage>
        <taxon>Eukaryota</taxon>
        <taxon>Fungi</taxon>
        <taxon>Dikarya</taxon>
        <taxon>Basidiomycota</taxon>
        <taxon>Agaricomycotina</taxon>
        <taxon>Agaricomycetes</taxon>
        <taxon>Agaricomycetidae</taxon>
        <taxon>Boletales</taxon>
        <taxon>Suillineae</taxon>
        <taxon>Suillaceae</taxon>
        <taxon>Suillus</taxon>
    </lineage>
</organism>
<comment type="caution">
    <text evidence="1">The sequence shown here is derived from an EMBL/GenBank/DDBJ whole genome shotgun (WGS) entry which is preliminary data.</text>
</comment>
<evidence type="ECO:0000313" key="1">
    <source>
        <dbReference type="EMBL" id="KAG1894209.1"/>
    </source>
</evidence>
<keyword evidence="2" id="KW-1185">Reference proteome</keyword>
<accession>A0AAD4HG29</accession>
<dbReference type="GeneID" id="64662431"/>